<reference evidence="2" key="1">
    <citation type="submission" date="2025-08" db="UniProtKB">
        <authorList>
            <consortium name="RefSeq"/>
        </authorList>
    </citation>
    <scope>IDENTIFICATION</scope>
</reference>
<gene>
    <name evidence="2" type="primary">LOC108053405</name>
</gene>
<protein>
    <submittedName>
        <fullName evidence="2">Uncharacterized protein LOC108053405</fullName>
    </submittedName>
</protein>
<feature type="region of interest" description="Disordered" evidence="1">
    <location>
        <begin position="32"/>
        <end position="73"/>
    </location>
</feature>
<evidence type="ECO:0000256" key="1">
    <source>
        <dbReference type="SAM" id="MobiDB-lite"/>
    </source>
</evidence>
<sequence length="99" mass="11031">MSLEARAARSFDSQRNRKMLLISQTDMHPCSHCRGGKLGPEPANVGKQHSEQPTASRQLTLAGQRVGGGRTTYSSSGTSYGFYFISQLAVSYQRWQHRK</sequence>
<name>A0A6P4FPV7_DRORH</name>
<proteinExistence type="predicted"/>
<organism evidence="2">
    <name type="scientific">Drosophila rhopaloa</name>
    <name type="common">Fruit fly</name>
    <dbReference type="NCBI Taxonomy" id="1041015"/>
    <lineage>
        <taxon>Eukaryota</taxon>
        <taxon>Metazoa</taxon>
        <taxon>Ecdysozoa</taxon>
        <taxon>Arthropoda</taxon>
        <taxon>Hexapoda</taxon>
        <taxon>Insecta</taxon>
        <taxon>Pterygota</taxon>
        <taxon>Neoptera</taxon>
        <taxon>Endopterygota</taxon>
        <taxon>Diptera</taxon>
        <taxon>Brachycera</taxon>
        <taxon>Muscomorpha</taxon>
        <taxon>Ephydroidea</taxon>
        <taxon>Drosophilidae</taxon>
        <taxon>Drosophila</taxon>
        <taxon>Sophophora</taxon>
    </lineage>
</organism>
<dbReference type="RefSeq" id="XP_016991534.1">
    <property type="nucleotide sequence ID" value="XM_017136045.1"/>
</dbReference>
<evidence type="ECO:0000313" key="2">
    <source>
        <dbReference type="RefSeq" id="XP_016991534.1"/>
    </source>
</evidence>
<dbReference type="AlphaFoldDB" id="A0A6P4FPV7"/>
<feature type="compositionally biased region" description="Polar residues" evidence="1">
    <location>
        <begin position="51"/>
        <end position="61"/>
    </location>
</feature>
<accession>A0A6P4FPV7</accession>